<keyword evidence="3" id="KW-1003">Cell membrane</keyword>
<reference evidence="12 13" key="1">
    <citation type="submission" date="2018-11" db="EMBL/GenBank/DDBJ databases">
        <title>Sequencing the genomes of 1000 actinobacteria strains.</title>
        <authorList>
            <person name="Klenk H.-P."/>
        </authorList>
    </citation>
    <scope>NUCLEOTIDE SEQUENCE [LARGE SCALE GENOMIC DNA]</scope>
    <source>
        <strain evidence="12 13">DSM 9580</strain>
    </source>
</reference>
<evidence type="ECO:0000256" key="4">
    <source>
        <dbReference type="ARBA" id="ARBA00022741"/>
    </source>
</evidence>
<protein>
    <submittedName>
        <fullName evidence="12">D-methionine transport system ATP-binding protein</fullName>
    </submittedName>
</protein>
<keyword evidence="6" id="KW-1278">Translocase</keyword>
<dbReference type="InterPro" id="IPR003439">
    <property type="entry name" value="ABC_transporter-like_ATP-bd"/>
</dbReference>
<dbReference type="Gene3D" id="3.40.50.300">
    <property type="entry name" value="P-loop containing nucleotide triphosphate hydrolases"/>
    <property type="match status" value="1"/>
</dbReference>
<keyword evidence="4" id="KW-0547">Nucleotide-binding</keyword>
<dbReference type="GO" id="GO:0005524">
    <property type="term" value="F:ATP binding"/>
    <property type="evidence" value="ECO:0007669"/>
    <property type="project" value="UniProtKB-KW"/>
</dbReference>
<dbReference type="PROSITE" id="PS00211">
    <property type="entry name" value="ABC_TRANSPORTER_1"/>
    <property type="match status" value="1"/>
</dbReference>
<dbReference type="Proteomes" id="UP000275456">
    <property type="component" value="Unassembled WGS sequence"/>
</dbReference>
<dbReference type="RefSeq" id="WP_123697583.1">
    <property type="nucleotide sequence ID" value="NZ_RKHJ01000001.1"/>
</dbReference>
<keyword evidence="7" id="KW-0029">Amino-acid transport</keyword>
<evidence type="ECO:0000259" key="11">
    <source>
        <dbReference type="PROSITE" id="PS50893"/>
    </source>
</evidence>
<dbReference type="AlphaFoldDB" id="A0A3N2AUB2"/>
<dbReference type="PANTHER" id="PTHR43166:SF30">
    <property type="entry name" value="METHIONINE IMPORT ATP-BINDING PROTEIN METN"/>
    <property type="match status" value="1"/>
</dbReference>
<feature type="domain" description="ABC transporter" evidence="11">
    <location>
        <begin position="8"/>
        <end position="240"/>
    </location>
</feature>
<comment type="subunit">
    <text evidence="10">Homodimer. Forms a membrane-associated complex with FtsX.</text>
</comment>
<evidence type="ECO:0000256" key="9">
    <source>
        <dbReference type="ARBA" id="ARBA00054718"/>
    </source>
</evidence>
<keyword evidence="5 12" id="KW-0067">ATP-binding</keyword>
<comment type="similarity">
    <text evidence="1">Belongs to the ABC transporter superfamily.</text>
</comment>
<dbReference type="GO" id="GO:0005886">
    <property type="term" value="C:plasma membrane"/>
    <property type="evidence" value="ECO:0007669"/>
    <property type="project" value="UniProtKB-ARBA"/>
</dbReference>
<gene>
    <name evidence="12" type="ORF">EDD26_2008</name>
</gene>
<sequence>MPTSDPVASLEHVTVSYGTTRALDDVTLDVASGEIIGVIGESGAGKSTLLRLLDAVEHPSAGSIRLLGTDPAALATRELRALRRRIGMVFQGFNLLSNRTVRQNVALPLKLQRTNDPQLVDSLLDYVGLADRAHHYPAQLSGGQQQRVAIARALVTRPGLLLADEPTSALDSRTTEGILQLLADARRDFGTTVVLVTHELEAVGAICDRVAVLEQGVLRSVFPVARTDYGREHASYLEHAQRVLGA</sequence>
<evidence type="ECO:0000256" key="7">
    <source>
        <dbReference type="ARBA" id="ARBA00022970"/>
    </source>
</evidence>
<dbReference type="GO" id="GO:0016887">
    <property type="term" value="F:ATP hydrolysis activity"/>
    <property type="evidence" value="ECO:0007669"/>
    <property type="project" value="InterPro"/>
</dbReference>
<comment type="function">
    <text evidence="9">Part of the ABC transporter FtsEX involved in cellular division. Has ATPase activity.</text>
</comment>
<evidence type="ECO:0000313" key="12">
    <source>
        <dbReference type="EMBL" id="ROR66616.1"/>
    </source>
</evidence>
<dbReference type="EMBL" id="RKHJ01000001">
    <property type="protein sequence ID" value="ROR66616.1"/>
    <property type="molecule type" value="Genomic_DNA"/>
</dbReference>
<evidence type="ECO:0000313" key="13">
    <source>
        <dbReference type="Proteomes" id="UP000275456"/>
    </source>
</evidence>
<evidence type="ECO:0000256" key="2">
    <source>
        <dbReference type="ARBA" id="ARBA00022448"/>
    </source>
</evidence>
<dbReference type="InterPro" id="IPR050086">
    <property type="entry name" value="MetN_ABC_transporter-like"/>
</dbReference>
<dbReference type="InterPro" id="IPR027417">
    <property type="entry name" value="P-loop_NTPase"/>
</dbReference>
<evidence type="ECO:0000256" key="3">
    <source>
        <dbReference type="ARBA" id="ARBA00022475"/>
    </source>
</evidence>
<dbReference type="Pfam" id="PF00005">
    <property type="entry name" value="ABC_tran"/>
    <property type="match status" value="1"/>
</dbReference>
<evidence type="ECO:0000256" key="5">
    <source>
        <dbReference type="ARBA" id="ARBA00022840"/>
    </source>
</evidence>
<keyword evidence="13" id="KW-1185">Reference proteome</keyword>
<dbReference type="OrthoDB" id="4283894at2"/>
<proteinExistence type="inferred from homology"/>
<dbReference type="PROSITE" id="PS50893">
    <property type="entry name" value="ABC_TRANSPORTER_2"/>
    <property type="match status" value="1"/>
</dbReference>
<dbReference type="SUPFAM" id="SSF52540">
    <property type="entry name" value="P-loop containing nucleoside triphosphate hydrolases"/>
    <property type="match status" value="1"/>
</dbReference>
<evidence type="ECO:0000256" key="6">
    <source>
        <dbReference type="ARBA" id="ARBA00022967"/>
    </source>
</evidence>
<evidence type="ECO:0000256" key="10">
    <source>
        <dbReference type="ARBA" id="ARBA00063837"/>
    </source>
</evidence>
<keyword evidence="8" id="KW-0472">Membrane</keyword>
<evidence type="ECO:0000256" key="1">
    <source>
        <dbReference type="ARBA" id="ARBA00005417"/>
    </source>
</evidence>
<dbReference type="GO" id="GO:0006865">
    <property type="term" value="P:amino acid transport"/>
    <property type="evidence" value="ECO:0007669"/>
    <property type="project" value="UniProtKB-KW"/>
</dbReference>
<comment type="caution">
    <text evidence="12">The sequence shown here is derived from an EMBL/GenBank/DDBJ whole genome shotgun (WGS) entry which is preliminary data.</text>
</comment>
<organism evidence="12 13">
    <name type="scientific">Agrococcus jenensis</name>
    <dbReference type="NCBI Taxonomy" id="46353"/>
    <lineage>
        <taxon>Bacteria</taxon>
        <taxon>Bacillati</taxon>
        <taxon>Actinomycetota</taxon>
        <taxon>Actinomycetes</taxon>
        <taxon>Micrococcales</taxon>
        <taxon>Microbacteriaceae</taxon>
        <taxon>Agrococcus</taxon>
    </lineage>
</organism>
<evidence type="ECO:0000256" key="8">
    <source>
        <dbReference type="ARBA" id="ARBA00023136"/>
    </source>
</evidence>
<dbReference type="PANTHER" id="PTHR43166">
    <property type="entry name" value="AMINO ACID IMPORT ATP-BINDING PROTEIN"/>
    <property type="match status" value="1"/>
</dbReference>
<dbReference type="SMART" id="SM00382">
    <property type="entry name" value="AAA"/>
    <property type="match status" value="1"/>
</dbReference>
<dbReference type="InterPro" id="IPR017871">
    <property type="entry name" value="ABC_transporter-like_CS"/>
</dbReference>
<accession>A0A3N2AUB2</accession>
<keyword evidence="2" id="KW-0813">Transport</keyword>
<dbReference type="InterPro" id="IPR003593">
    <property type="entry name" value="AAA+_ATPase"/>
</dbReference>
<name>A0A3N2AUB2_9MICO</name>
<dbReference type="FunFam" id="3.40.50.300:FF:000056">
    <property type="entry name" value="Cell division ATP-binding protein FtsE"/>
    <property type="match status" value="1"/>
</dbReference>